<feature type="region of interest" description="Disordered" evidence="2">
    <location>
        <begin position="246"/>
        <end position="279"/>
    </location>
</feature>
<feature type="compositionally biased region" description="Polar residues" evidence="2">
    <location>
        <begin position="98"/>
        <end position="109"/>
    </location>
</feature>
<dbReference type="InterPro" id="IPR026652">
    <property type="entry name" value="CEP128"/>
</dbReference>
<dbReference type="RefSeq" id="XP_010785401.1">
    <property type="nucleotide sequence ID" value="XM_010787099.1"/>
</dbReference>
<dbReference type="KEGG" id="ncc:104959229"/>
<feature type="region of interest" description="Disordered" evidence="2">
    <location>
        <begin position="1"/>
        <end position="63"/>
    </location>
</feature>
<keyword evidence="3" id="KW-1185">Reference proteome</keyword>
<evidence type="ECO:0000313" key="3">
    <source>
        <dbReference type="Proteomes" id="UP000504611"/>
    </source>
</evidence>
<gene>
    <name evidence="4" type="primary">LOC104959229</name>
</gene>
<accession>A0A6I9PI04</accession>
<feature type="region of interest" description="Disordered" evidence="2">
    <location>
        <begin position="98"/>
        <end position="160"/>
    </location>
</feature>
<feature type="region of interest" description="Disordered" evidence="2">
    <location>
        <begin position="387"/>
        <end position="416"/>
    </location>
</feature>
<feature type="compositionally biased region" description="Basic and acidic residues" evidence="2">
    <location>
        <begin position="447"/>
        <end position="461"/>
    </location>
</feature>
<feature type="compositionally biased region" description="Basic and acidic residues" evidence="2">
    <location>
        <begin position="387"/>
        <end position="402"/>
    </location>
</feature>
<dbReference type="GO" id="GO:0005814">
    <property type="term" value="C:centriole"/>
    <property type="evidence" value="ECO:0007669"/>
    <property type="project" value="TreeGrafter"/>
</dbReference>
<dbReference type="GeneID" id="104959229"/>
<feature type="compositionally biased region" description="Basic residues" evidence="2">
    <location>
        <begin position="14"/>
        <end position="28"/>
    </location>
</feature>
<dbReference type="GO" id="GO:0000922">
    <property type="term" value="C:spindle pole"/>
    <property type="evidence" value="ECO:0007669"/>
    <property type="project" value="TreeGrafter"/>
</dbReference>
<evidence type="ECO:0000256" key="2">
    <source>
        <dbReference type="SAM" id="MobiDB-lite"/>
    </source>
</evidence>
<keyword evidence="1" id="KW-0175">Coiled coil</keyword>
<sequence>MDTSSETESYDRTRVHRRRGREAHHRPGRDRGRAGGSGSEPRPADMSEKISTLASTLQDTSRNLTKVDRMLGHYREHTDDQAEAMTLLRENLEESISQLQTQRVSRTNGAPSASASASTLHTSDLEAGSGSDDQRFFPTSPLKDYTSTPDRTRRSQSAGVRFKEASLPGEDIHVLHQSLRDLHCGQLRLSDDLDREILRRNRADIDTRRAMESLTELTPTSPRQASVSSRVERRLQELEREMHCGQGGVERERRPKQRVAVSDELHETSGRQKVQGHEREEAVAARLLKAEKSKMEQELERARRLLEQSEDSRESLSQKVYYLSLEKEVVELRTQLRTASVRGEVEELKRTLDRKEKERLHLSIQVEELSSDLPRREQQQLRMLDQLKETQSRGQAERRETETLLQESTRSREELKSRAQEAVRQWRAKCRRLQKELEETSSQAQFHTDKASQAAREKESSHAQLKALSQQTEAARRELAEILGRLAQREEELHRKDVELSEARQRQLSLEQDNREVREASAALEEETQRLAAVQTRLKEENQSLEEKADSLARRCHRDQDTQAEFQASMKQMTSAHSRLVQLLAEEESSKKALQKGLLELQAKLTAVQEERAALGQQLQLEREVHQTELDNTRAIMEDTRTKKFREVQDNLTLCLQEREEMQAHLEEVK</sequence>
<dbReference type="Proteomes" id="UP000504611">
    <property type="component" value="Unplaced"/>
</dbReference>
<protein>
    <submittedName>
        <fullName evidence="4">Centrosomal protein of 128 kDa</fullName>
    </submittedName>
</protein>
<feature type="compositionally biased region" description="Polar residues" evidence="2">
    <location>
        <begin position="49"/>
        <end position="63"/>
    </location>
</feature>
<dbReference type="PANTHER" id="PTHR46657">
    <property type="entry name" value="CENTROSOMAL PROTEIN OF 128 KDA"/>
    <property type="match status" value="1"/>
</dbReference>
<dbReference type="PANTHER" id="PTHR46657:SF1">
    <property type="entry name" value="CENTROSOMAL PROTEIN OF 128 KDA"/>
    <property type="match status" value="1"/>
</dbReference>
<evidence type="ECO:0000313" key="4">
    <source>
        <dbReference type="RefSeq" id="XP_010785401.1"/>
    </source>
</evidence>
<feature type="coiled-coil region" evidence="1">
    <location>
        <begin position="285"/>
        <end position="372"/>
    </location>
</feature>
<proteinExistence type="predicted"/>
<evidence type="ECO:0000256" key="1">
    <source>
        <dbReference type="SAM" id="Coils"/>
    </source>
</evidence>
<reference evidence="4" key="1">
    <citation type="submission" date="2025-08" db="UniProtKB">
        <authorList>
            <consortium name="RefSeq"/>
        </authorList>
    </citation>
    <scope>IDENTIFICATION</scope>
    <source>
        <tissue evidence="4">Muscle</tissue>
    </source>
</reference>
<organism evidence="3 4">
    <name type="scientific">Notothenia coriiceps</name>
    <name type="common">black rockcod</name>
    <dbReference type="NCBI Taxonomy" id="8208"/>
    <lineage>
        <taxon>Eukaryota</taxon>
        <taxon>Metazoa</taxon>
        <taxon>Chordata</taxon>
        <taxon>Craniata</taxon>
        <taxon>Vertebrata</taxon>
        <taxon>Euteleostomi</taxon>
        <taxon>Actinopterygii</taxon>
        <taxon>Neopterygii</taxon>
        <taxon>Teleostei</taxon>
        <taxon>Neoteleostei</taxon>
        <taxon>Acanthomorphata</taxon>
        <taxon>Eupercaria</taxon>
        <taxon>Perciformes</taxon>
        <taxon>Notothenioidei</taxon>
        <taxon>Nototheniidae</taxon>
        <taxon>Notothenia</taxon>
    </lineage>
</organism>
<feature type="compositionally biased region" description="Basic and acidic residues" evidence="2">
    <location>
        <begin position="261"/>
        <end position="279"/>
    </location>
</feature>
<feature type="non-terminal residue" evidence="4">
    <location>
        <position position="670"/>
    </location>
</feature>
<dbReference type="AlphaFoldDB" id="A0A6I9PI04"/>
<dbReference type="OrthoDB" id="10046318at2759"/>
<feature type="region of interest" description="Disordered" evidence="2">
    <location>
        <begin position="437"/>
        <end position="464"/>
    </location>
</feature>
<name>A0A6I9PI04_9TELE</name>